<sequence>MAKVAASLAGCVGAHFEAAPGPCPPASLRDTSASQAPSTSCFALRPSVCPSVSSCLVPPPFLHLPPRPPPHPTSAHPRPGPPSYPDSLGLTPFSRARGQNTPEAPREHPHA</sequence>
<accession>A0A3S5C0V0</accession>
<feature type="compositionally biased region" description="Pro residues" evidence="1">
    <location>
        <begin position="60"/>
        <end position="84"/>
    </location>
</feature>
<name>A0A3S5C0V0_9PLAT</name>
<dbReference type="Proteomes" id="UP000784294">
    <property type="component" value="Unassembled WGS sequence"/>
</dbReference>
<feature type="region of interest" description="Disordered" evidence="1">
    <location>
        <begin position="60"/>
        <end position="111"/>
    </location>
</feature>
<evidence type="ECO:0000256" key="1">
    <source>
        <dbReference type="SAM" id="MobiDB-lite"/>
    </source>
</evidence>
<organism evidence="2 3">
    <name type="scientific">Protopolystoma xenopodis</name>
    <dbReference type="NCBI Taxonomy" id="117903"/>
    <lineage>
        <taxon>Eukaryota</taxon>
        <taxon>Metazoa</taxon>
        <taxon>Spiralia</taxon>
        <taxon>Lophotrochozoa</taxon>
        <taxon>Platyhelminthes</taxon>
        <taxon>Monogenea</taxon>
        <taxon>Polyopisthocotylea</taxon>
        <taxon>Polystomatidea</taxon>
        <taxon>Polystomatidae</taxon>
        <taxon>Protopolystoma</taxon>
    </lineage>
</organism>
<keyword evidence="3" id="KW-1185">Reference proteome</keyword>
<dbReference type="AlphaFoldDB" id="A0A3S5C0V0"/>
<reference evidence="2" key="1">
    <citation type="submission" date="2018-11" db="EMBL/GenBank/DDBJ databases">
        <authorList>
            <consortium name="Pathogen Informatics"/>
        </authorList>
    </citation>
    <scope>NUCLEOTIDE SEQUENCE</scope>
</reference>
<evidence type="ECO:0000313" key="3">
    <source>
        <dbReference type="Proteomes" id="UP000784294"/>
    </source>
</evidence>
<gene>
    <name evidence="2" type="ORF">PXEA_LOCUS21443</name>
</gene>
<comment type="caution">
    <text evidence="2">The sequence shown here is derived from an EMBL/GenBank/DDBJ whole genome shotgun (WGS) entry which is preliminary data.</text>
</comment>
<dbReference type="EMBL" id="CAAALY010091632">
    <property type="protein sequence ID" value="VEL28003.1"/>
    <property type="molecule type" value="Genomic_DNA"/>
</dbReference>
<proteinExistence type="predicted"/>
<evidence type="ECO:0000313" key="2">
    <source>
        <dbReference type="EMBL" id="VEL28003.1"/>
    </source>
</evidence>
<protein>
    <submittedName>
        <fullName evidence="2">Uncharacterized protein</fullName>
    </submittedName>
</protein>